<dbReference type="SUPFAM" id="SSF47413">
    <property type="entry name" value="lambda repressor-like DNA-binding domains"/>
    <property type="match status" value="1"/>
</dbReference>
<dbReference type="InterPro" id="IPR010982">
    <property type="entry name" value="Lambda_DNA-bd_dom_sf"/>
</dbReference>
<organism evidence="2 3">
    <name type="scientific">Nocardia donostiensis</name>
    <dbReference type="NCBI Taxonomy" id="1538463"/>
    <lineage>
        <taxon>Bacteria</taxon>
        <taxon>Bacillati</taxon>
        <taxon>Actinomycetota</taxon>
        <taxon>Actinomycetes</taxon>
        <taxon>Mycobacteriales</taxon>
        <taxon>Nocardiaceae</taxon>
        <taxon>Nocardia</taxon>
    </lineage>
</organism>
<evidence type="ECO:0000313" key="3">
    <source>
        <dbReference type="Proteomes" id="UP000188836"/>
    </source>
</evidence>
<dbReference type="CDD" id="cd00093">
    <property type="entry name" value="HTH_XRE"/>
    <property type="match status" value="1"/>
</dbReference>
<reference evidence="2 3" key="1">
    <citation type="journal article" date="2016" name="Antonie Van Leeuwenhoek">
        <title>Nocardia donostiensis sp. nov., isolated from human respiratory specimens.</title>
        <authorList>
            <person name="Ercibengoa M."/>
            <person name="Bell M."/>
            <person name="Marimon J.M."/>
            <person name="Humrighouse B."/>
            <person name="Klenk H.P."/>
            <person name="Potter G."/>
            <person name="Perez-Trallero E."/>
        </authorList>
    </citation>
    <scope>NUCLEOTIDE SEQUENCE [LARGE SCALE GENOMIC DNA]</scope>
    <source>
        <strain evidence="2 3">X1655</strain>
    </source>
</reference>
<dbReference type="Proteomes" id="UP000188836">
    <property type="component" value="Unassembled WGS sequence"/>
</dbReference>
<dbReference type="GO" id="GO:0003677">
    <property type="term" value="F:DNA binding"/>
    <property type="evidence" value="ECO:0007669"/>
    <property type="project" value="InterPro"/>
</dbReference>
<dbReference type="InterPro" id="IPR011990">
    <property type="entry name" value="TPR-like_helical_dom_sf"/>
</dbReference>
<dbReference type="AlphaFoldDB" id="A0A1V2TBH7"/>
<dbReference type="EMBL" id="MUMY01000020">
    <property type="protein sequence ID" value="ONM46808.1"/>
    <property type="molecule type" value="Genomic_DNA"/>
</dbReference>
<dbReference type="InterPro" id="IPR001387">
    <property type="entry name" value="Cro/C1-type_HTH"/>
</dbReference>
<feature type="domain" description="HTH cro/C1-type" evidence="1">
    <location>
        <begin position="9"/>
        <end position="51"/>
    </location>
</feature>
<sequence>MRTIALRVTQEEFAEILGFPVGTLRKWERRRETITLAGKFAAAMDTVFKRLDGDERTRFETALSAQTRTTREVRGAPGAADMFETPAELAQRLQSLNEMVGDSSFVDVIALGIDDVIGRYELEGPQKLAPGVVAARRHVEELLNQRRHPVELQRLYRTAAQLSGMLAYMAVNRGRFGHAKMYCHEALSIATLLEDRDLLAWVKGTQSFCSYYQGDYRAAITFAQEGLKVAGDGPQSIRLYSNGLARALGKIGDVGRVTDAIDAATTIANTLNTEPGLTPALTFEPYGHARLMANAATAFLAAGDYQRTLDYGQQVEECVNESDSVWSRSLVRLDMATAMLGKNHRDLEHAVQLGVEALAMSSDRPIRSVWQRAHDLAPILEQIPARSSAVYLSALHDWSSTARAFSAPDAYE</sequence>
<name>A0A1V2TBH7_9NOCA</name>
<evidence type="ECO:0000259" key="1">
    <source>
        <dbReference type="PROSITE" id="PS50943"/>
    </source>
</evidence>
<gene>
    <name evidence="2" type="ORF">B0T46_21445</name>
</gene>
<protein>
    <recommendedName>
        <fullName evidence="1">HTH cro/C1-type domain-containing protein</fullName>
    </recommendedName>
</protein>
<keyword evidence="3" id="KW-1185">Reference proteome</keyword>
<proteinExistence type="predicted"/>
<dbReference type="Gene3D" id="1.10.260.40">
    <property type="entry name" value="lambda repressor-like DNA-binding domains"/>
    <property type="match status" value="1"/>
</dbReference>
<evidence type="ECO:0000313" key="2">
    <source>
        <dbReference type="EMBL" id="ONM46808.1"/>
    </source>
</evidence>
<comment type="caution">
    <text evidence="2">The sequence shown here is derived from an EMBL/GenBank/DDBJ whole genome shotgun (WGS) entry which is preliminary data.</text>
</comment>
<dbReference type="Gene3D" id="1.25.40.10">
    <property type="entry name" value="Tetratricopeptide repeat domain"/>
    <property type="match status" value="1"/>
</dbReference>
<accession>A0A1V2TBH7</accession>
<dbReference type="PROSITE" id="PS50943">
    <property type="entry name" value="HTH_CROC1"/>
    <property type="match status" value="1"/>
</dbReference>
<dbReference type="SUPFAM" id="SSF48452">
    <property type="entry name" value="TPR-like"/>
    <property type="match status" value="1"/>
</dbReference>